<organism evidence="1 2">
    <name type="scientific">Streptomyces fodineus</name>
    <dbReference type="NCBI Taxonomy" id="1904616"/>
    <lineage>
        <taxon>Bacteria</taxon>
        <taxon>Bacillati</taxon>
        <taxon>Actinomycetota</taxon>
        <taxon>Actinomycetes</taxon>
        <taxon>Kitasatosporales</taxon>
        <taxon>Streptomycetaceae</taxon>
        <taxon>Streptomyces</taxon>
    </lineage>
</organism>
<keyword evidence="2" id="KW-1185">Reference proteome</keyword>
<accession>A0A1D7YGN1</accession>
<dbReference type="Proteomes" id="UP000094960">
    <property type="component" value="Chromosome"/>
</dbReference>
<sequence length="376" mass="41391">MTPQTPPPLVTSSGEDFRADDLVQAAMEWHFGPDTGSRFWLEQARGWSFDPRKDITTLAGLALLPDVTDEIRRVPVGDLVPKGLAGTGPMRVFETGGTTGRPRRIVDFAEFRRQAGWWSSFLDREEIPHGGNWLLIAPTGPHAVGHVLRELTALRSAVPLHIDLDPRWVKELMRAGRNKEAQEYIEHLVAQTMDLLTTQSVDVMFCTPPLLEVLAQSPRAVELINRSVHTVLWSGASMDRDTRDILRHEVFPGVRLRGAYGNTITGVSPEYVPLSAETPAHDDGSAVFVPCYTGFLMEIVDPTAPAGLPAADRTRVPYGDRGRVLAHTLTRETLLPNNLERDVATRIAPLPGHPADAVADVAPYAEPDTEIIEGVY</sequence>
<dbReference type="RefSeq" id="WP_069781216.1">
    <property type="nucleotide sequence ID" value="NZ_CP017248.1"/>
</dbReference>
<name>A0A1D7YGN1_9ACTN</name>
<proteinExistence type="predicted"/>
<dbReference type="SUPFAM" id="SSF56801">
    <property type="entry name" value="Acetyl-CoA synthetase-like"/>
    <property type="match status" value="1"/>
</dbReference>
<dbReference type="Gene3D" id="3.40.50.12780">
    <property type="entry name" value="N-terminal domain of ligase-like"/>
    <property type="match status" value="1"/>
</dbReference>
<dbReference type="EMBL" id="CP017248">
    <property type="protein sequence ID" value="AOR34670.1"/>
    <property type="molecule type" value="Genomic_DNA"/>
</dbReference>
<gene>
    <name evidence="1" type="ORF">BFF78_29690</name>
</gene>
<dbReference type="AlphaFoldDB" id="A0A1D7YGN1"/>
<protein>
    <recommendedName>
        <fullName evidence="3">Phenazine antibiotic biosynthesis protein</fullName>
    </recommendedName>
</protein>
<reference evidence="2" key="1">
    <citation type="submission" date="2016-09" db="EMBL/GenBank/DDBJ databases">
        <title>Streptomyces puniciscabiei strain:TW1S1 Genome sequencing and assembly.</title>
        <authorList>
            <person name="Kim M.-K."/>
            <person name="Kim S.B."/>
        </authorList>
    </citation>
    <scope>NUCLEOTIDE SEQUENCE [LARGE SCALE GENOMIC DNA]</scope>
    <source>
        <strain evidence="2">TW1S1</strain>
    </source>
</reference>
<dbReference type="InterPro" id="IPR042099">
    <property type="entry name" value="ANL_N_sf"/>
</dbReference>
<evidence type="ECO:0000313" key="1">
    <source>
        <dbReference type="EMBL" id="AOR34670.1"/>
    </source>
</evidence>
<evidence type="ECO:0000313" key="2">
    <source>
        <dbReference type="Proteomes" id="UP000094960"/>
    </source>
</evidence>
<dbReference type="KEGG" id="spun:BFF78_29690"/>
<evidence type="ECO:0008006" key="3">
    <source>
        <dbReference type="Google" id="ProtNLM"/>
    </source>
</evidence>